<dbReference type="InterPro" id="IPR035328">
    <property type="entry name" value="DUF3048_C"/>
</dbReference>
<dbReference type="Pfam" id="PF17479">
    <property type="entry name" value="DUF3048_C"/>
    <property type="match status" value="1"/>
</dbReference>
<evidence type="ECO:0000259" key="4">
    <source>
        <dbReference type="Pfam" id="PF17479"/>
    </source>
</evidence>
<accession>A0A1B1YEZ6</accession>
<keyword evidence="2" id="KW-1133">Transmembrane helix</keyword>
<feature type="transmembrane region" description="Helical" evidence="2">
    <location>
        <begin position="20"/>
        <end position="39"/>
    </location>
</feature>
<dbReference type="InterPro" id="IPR021416">
    <property type="entry name" value="DUF3048_N"/>
</dbReference>
<keyword evidence="2" id="KW-0812">Transmembrane</keyword>
<dbReference type="Proteomes" id="UP000092971">
    <property type="component" value="Chromosome"/>
</dbReference>
<feature type="domain" description="DUF3048" evidence="3">
    <location>
        <begin position="111"/>
        <end position="246"/>
    </location>
</feature>
<proteinExistence type="predicted"/>
<dbReference type="Gene3D" id="3.50.90.10">
    <property type="entry name" value="YerB-like"/>
    <property type="match status" value="1"/>
</dbReference>
<evidence type="ECO:0000259" key="3">
    <source>
        <dbReference type="Pfam" id="PF11258"/>
    </source>
</evidence>
<evidence type="ECO:0000313" key="6">
    <source>
        <dbReference type="Proteomes" id="UP000092971"/>
    </source>
</evidence>
<feature type="domain" description="DUF3048" evidence="4">
    <location>
        <begin position="275"/>
        <end position="386"/>
    </location>
</feature>
<feature type="compositionally biased region" description="Acidic residues" evidence="1">
    <location>
        <begin position="62"/>
        <end position="80"/>
    </location>
</feature>
<organism evidence="5 6">
    <name type="scientific">Thermoclostridium stercorarium subsp. thermolacticum DSM 2910</name>
    <dbReference type="NCBI Taxonomy" id="1121336"/>
    <lineage>
        <taxon>Bacteria</taxon>
        <taxon>Bacillati</taxon>
        <taxon>Bacillota</taxon>
        <taxon>Clostridia</taxon>
        <taxon>Eubacteriales</taxon>
        <taxon>Oscillospiraceae</taxon>
        <taxon>Thermoclostridium</taxon>
    </lineage>
</organism>
<dbReference type="AlphaFoldDB" id="A0A1B1YEZ6"/>
<dbReference type="EMBL" id="CP014672">
    <property type="protein sequence ID" value="ANW99339.1"/>
    <property type="molecule type" value="Genomic_DNA"/>
</dbReference>
<sequence length="398" mass="45253">MSKINIRDIIRNITSSKKGVIIMSVLLFVISTATTFLIAQSAKRSNGLDTAIVDTEITPEPTPEETEDLEPAGNDENEYEIGDKTEDKNNITPTPSPTPVKKAIDFNFPKAGTRPIAVMIDNETDAVLPQGGLGTAQVVYEALVEYGDTRYMALFWNNLPDYIGPVRSARHYFLDYAMEYDAIYTHIGWSDYAYRDLQLFDIDNIDGVMSDASGVFWDLTDDKSNYHDSYTSRERIDNFLKKSGYSLTTDKKFPFTYNTEDMTYKNGESAKEVFIKYSVSSSCGYYYDEEAGNYKRTRLGEFQTDRNTNEVIRVKNIIILFVKNETIEGDRYGRQELYTTGSGKGYYISNGVKQDITWVKSSRDSQTRYLDANNKEITINPGNTWIQIVPPNADVRIR</sequence>
<name>A0A1B1YEZ6_THEST</name>
<evidence type="ECO:0000256" key="1">
    <source>
        <dbReference type="SAM" id="MobiDB-lite"/>
    </source>
</evidence>
<keyword evidence="2" id="KW-0472">Membrane</keyword>
<dbReference type="RefSeq" id="WP_015359726.1">
    <property type="nucleotide sequence ID" value="NZ_CP014672.1"/>
</dbReference>
<dbReference type="OrthoDB" id="9779102at2"/>
<dbReference type="InterPro" id="IPR023158">
    <property type="entry name" value="YerB-like_sf"/>
</dbReference>
<protein>
    <recommendedName>
        <fullName evidence="7">Lipoprotein YerB</fullName>
    </recommendedName>
</protein>
<evidence type="ECO:0000313" key="5">
    <source>
        <dbReference type="EMBL" id="ANW99339.1"/>
    </source>
</evidence>
<dbReference type="SUPFAM" id="SSF159774">
    <property type="entry name" value="YerB-like"/>
    <property type="match status" value="1"/>
</dbReference>
<gene>
    <name evidence="5" type="ORF">CSTERTH_10000</name>
</gene>
<evidence type="ECO:0008006" key="7">
    <source>
        <dbReference type="Google" id="ProtNLM"/>
    </source>
</evidence>
<evidence type="ECO:0000256" key="2">
    <source>
        <dbReference type="SAM" id="Phobius"/>
    </source>
</evidence>
<feature type="region of interest" description="Disordered" evidence="1">
    <location>
        <begin position="57"/>
        <end position="96"/>
    </location>
</feature>
<reference evidence="5 6" key="1">
    <citation type="submission" date="2016-02" db="EMBL/GenBank/DDBJ databases">
        <title>Comparison of Clostridium stercorarium subspecies using comparative genomics and transcriptomics.</title>
        <authorList>
            <person name="Schellenberg J."/>
            <person name="Thallinger G."/>
            <person name="Levin D.B."/>
            <person name="Zhang X."/>
            <person name="Alvare G."/>
            <person name="Fristensky B."/>
            <person name="Sparling R."/>
        </authorList>
    </citation>
    <scope>NUCLEOTIDE SEQUENCE [LARGE SCALE GENOMIC DNA]</scope>
    <source>
        <strain evidence="5 6">DSM 2910</strain>
    </source>
</reference>
<dbReference type="Pfam" id="PF11258">
    <property type="entry name" value="DUF3048"/>
    <property type="match status" value="1"/>
</dbReference>